<evidence type="ECO:0000313" key="4">
    <source>
        <dbReference type="Proteomes" id="UP000642748"/>
    </source>
</evidence>
<keyword evidence="4" id="KW-1185">Reference proteome</keyword>
<dbReference type="InterPro" id="IPR011050">
    <property type="entry name" value="Pectin_lyase_fold/virulence"/>
</dbReference>
<evidence type="ECO:0000259" key="2">
    <source>
        <dbReference type="SMART" id="SM00458"/>
    </source>
</evidence>
<dbReference type="SUPFAM" id="SSF50370">
    <property type="entry name" value="Ricin B-like lectins"/>
    <property type="match status" value="1"/>
</dbReference>
<protein>
    <recommendedName>
        <fullName evidence="2">Ricin B lectin domain-containing protein</fullName>
    </recommendedName>
</protein>
<dbReference type="PROSITE" id="PS50231">
    <property type="entry name" value="RICIN_B_LECTIN"/>
    <property type="match status" value="1"/>
</dbReference>
<proteinExistence type="predicted"/>
<dbReference type="Proteomes" id="UP000642748">
    <property type="component" value="Unassembled WGS sequence"/>
</dbReference>
<dbReference type="Gene3D" id="2.80.10.50">
    <property type="match status" value="3"/>
</dbReference>
<dbReference type="CDD" id="cd00161">
    <property type="entry name" value="beta-trefoil_Ricin-like"/>
    <property type="match status" value="1"/>
</dbReference>
<feature type="signal peptide" evidence="1">
    <location>
        <begin position="1"/>
        <end position="20"/>
    </location>
</feature>
<dbReference type="CDD" id="cd23669">
    <property type="entry name" value="GH55_SacteLam55A-like"/>
    <property type="match status" value="1"/>
</dbReference>
<accession>A0A8J3VN41</accession>
<dbReference type="InterPro" id="IPR035992">
    <property type="entry name" value="Ricin_B-like_lectins"/>
</dbReference>
<dbReference type="EMBL" id="BONZ01000008">
    <property type="protein sequence ID" value="GIH12565.1"/>
    <property type="molecule type" value="Genomic_DNA"/>
</dbReference>
<reference evidence="3" key="1">
    <citation type="submission" date="2021-01" db="EMBL/GenBank/DDBJ databases">
        <title>Whole genome shotgun sequence of Rugosimonospora africana NBRC 104875.</title>
        <authorList>
            <person name="Komaki H."/>
            <person name="Tamura T."/>
        </authorList>
    </citation>
    <scope>NUCLEOTIDE SEQUENCE</scope>
    <source>
        <strain evidence="3">NBRC 104875</strain>
    </source>
</reference>
<feature type="domain" description="Ricin B lectin" evidence="2">
    <location>
        <begin position="34"/>
        <end position="172"/>
    </location>
</feature>
<evidence type="ECO:0000256" key="1">
    <source>
        <dbReference type="SAM" id="SignalP"/>
    </source>
</evidence>
<dbReference type="AlphaFoldDB" id="A0A8J3VN41"/>
<comment type="caution">
    <text evidence="3">The sequence shown here is derived from an EMBL/GenBank/DDBJ whole genome shotgun (WGS) entry which is preliminary data.</text>
</comment>
<organism evidence="3 4">
    <name type="scientific">Rugosimonospora africana</name>
    <dbReference type="NCBI Taxonomy" id="556532"/>
    <lineage>
        <taxon>Bacteria</taxon>
        <taxon>Bacillati</taxon>
        <taxon>Actinomycetota</taxon>
        <taxon>Actinomycetes</taxon>
        <taxon>Micromonosporales</taxon>
        <taxon>Micromonosporaceae</taxon>
        <taxon>Rugosimonospora</taxon>
    </lineage>
</organism>
<dbReference type="InterPro" id="IPR059186">
    <property type="entry name" value="SACTE_4363"/>
</dbReference>
<sequence length="732" mass="76088">MAGTLVAGGLAIAVMPAAGAATTQAAAPAAVVSGTAYTVVNSNSGKCVDAKAAATANGTVVQQYACNGTSAQSWTFTATSGGYFQVGNGNNVAQVWDVTNVSTADSAPIQLWTYSNGNNQQWQPVAEPAGTYHFVNRNSGKCLDVPAASVADSVQLQQYTCNGTGAQSFALNPVGGTTTPPGNPNNPDLGPNVKIFDPSMSSSAIQSQLNAVDNQQQSNQFGTQRYALLFRPGSYNVSVNVGYYTQVLGLGMSPNDTTITGGGINVDAQWDGGNATQNFWRGVENITDSPSSGTVKYAVSQATPMRRVHIKGNVVLDDNGGWSSGGFLGDSVVDGQVNSGSQQQWLSRNDQWGSWTGANWNMVFVGDVRAPAQSFPNPPYTTVGQTPTIAEKPFLYVDSTGAYQVFVPADRANSSGTTWANGTAAGTSLPISTFYVAKQGDTAATINAALAAGKNLLFTPGVYKLTDTIRVTRADTVVLGLGLATLEADNGVVAMSTADVNGIRIAGLLFDAGTTNSPILLQVGPTGSTADHSADPTVLSDVFARIGGAAVGKATVSVQVNSNNVIGDDLWLWRADHTYGVGWNSNTAANGLVVNGANVTMYGLAAEHYQQYAVLWNGNGGHTYFFQNELPYDVPNQASWMNGSTRGYAAYKVAGSVTTHEAWGLGSYCYFTADPSVVADHAIEVPNTSGVKFHDMMTFSLGGGKGTITHIINNSGGSASASNNLADLVSYP</sequence>
<dbReference type="Pfam" id="PF00652">
    <property type="entry name" value="Ricin_B_lectin"/>
    <property type="match status" value="1"/>
</dbReference>
<dbReference type="SUPFAM" id="SSF51126">
    <property type="entry name" value="Pectin lyase-like"/>
    <property type="match status" value="1"/>
</dbReference>
<feature type="chain" id="PRO_5035223242" description="Ricin B lectin domain-containing protein" evidence="1">
    <location>
        <begin position="21"/>
        <end position="732"/>
    </location>
</feature>
<evidence type="ECO:0000313" key="3">
    <source>
        <dbReference type="EMBL" id="GIH12565.1"/>
    </source>
</evidence>
<name>A0A8J3VN41_9ACTN</name>
<keyword evidence="1" id="KW-0732">Signal</keyword>
<gene>
    <name evidence="3" type="ORF">Raf01_07370</name>
</gene>
<dbReference type="SMART" id="SM00458">
    <property type="entry name" value="RICIN"/>
    <property type="match status" value="1"/>
</dbReference>
<dbReference type="InterPro" id="IPR000772">
    <property type="entry name" value="Ricin_B_lectin"/>
</dbReference>